<accession>A0A4U6SZA7</accession>
<evidence type="ECO:0000256" key="1">
    <source>
        <dbReference type="SAM" id="MobiDB-lite"/>
    </source>
</evidence>
<sequence>MSLSLLLAMPASTFLHRFLGPIIPKPKGQKRNREKEIAKRTDAQNTTKKSDTVFHAPCLS</sequence>
<organism evidence="3 4">
    <name type="scientific">Setaria viridis</name>
    <name type="common">Green bristlegrass</name>
    <name type="synonym">Setaria italica subsp. viridis</name>
    <dbReference type="NCBI Taxonomy" id="4556"/>
    <lineage>
        <taxon>Eukaryota</taxon>
        <taxon>Viridiplantae</taxon>
        <taxon>Streptophyta</taxon>
        <taxon>Embryophyta</taxon>
        <taxon>Tracheophyta</taxon>
        <taxon>Spermatophyta</taxon>
        <taxon>Magnoliopsida</taxon>
        <taxon>Liliopsida</taxon>
        <taxon>Poales</taxon>
        <taxon>Poaceae</taxon>
        <taxon>PACMAD clade</taxon>
        <taxon>Panicoideae</taxon>
        <taxon>Panicodae</taxon>
        <taxon>Paniceae</taxon>
        <taxon>Cenchrinae</taxon>
        <taxon>Setaria</taxon>
    </lineage>
</organism>
<gene>
    <name evidence="3" type="ORF">SEVIR_9G261650v2</name>
</gene>
<feature type="chain" id="PRO_5020340749" evidence="2">
    <location>
        <begin position="16"/>
        <end position="60"/>
    </location>
</feature>
<keyword evidence="2" id="KW-0732">Signal</keyword>
<feature type="region of interest" description="Disordered" evidence="1">
    <location>
        <begin position="22"/>
        <end position="60"/>
    </location>
</feature>
<protein>
    <submittedName>
        <fullName evidence="3">Uncharacterized protein</fullName>
    </submittedName>
</protein>
<dbReference type="Proteomes" id="UP000298652">
    <property type="component" value="Chromosome 9"/>
</dbReference>
<dbReference type="EMBL" id="CM016560">
    <property type="protein sequence ID" value="TKV93921.1"/>
    <property type="molecule type" value="Genomic_DNA"/>
</dbReference>
<keyword evidence="4" id="KW-1185">Reference proteome</keyword>
<evidence type="ECO:0000313" key="3">
    <source>
        <dbReference type="EMBL" id="TKV93921.1"/>
    </source>
</evidence>
<proteinExistence type="predicted"/>
<evidence type="ECO:0000256" key="2">
    <source>
        <dbReference type="SAM" id="SignalP"/>
    </source>
</evidence>
<feature type="signal peptide" evidence="2">
    <location>
        <begin position="1"/>
        <end position="15"/>
    </location>
</feature>
<feature type="compositionally biased region" description="Basic and acidic residues" evidence="1">
    <location>
        <begin position="31"/>
        <end position="52"/>
    </location>
</feature>
<dbReference type="Gramene" id="TKV93921">
    <property type="protein sequence ID" value="TKV93921"/>
    <property type="gene ID" value="SEVIR_9G261650v2"/>
</dbReference>
<evidence type="ECO:0000313" key="4">
    <source>
        <dbReference type="Proteomes" id="UP000298652"/>
    </source>
</evidence>
<name>A0A4U6SZA7_SETVI</name>
<dbReference type="AlphaFoldDB" id="A0A4U6SZA7"/>
<reference evidence="3" key="1">
    <citation type="submission" date="2019-03" db="EMBL/GenBank/DDBJ databases">
        <title>WGS assembly of Setaria viridis.</title>
        <authorList>
            <person name="Huang P."/>
            <person name="Jenkins J."/>
            <person name="Grimwood J."/>
            <person name="Barry K."/>
            <person name="Healey A."/>
            <person name="Mamidi S."/>
            <person name="Sreedasyam A."/>
            <person name="Shu S."/>
            <person name="Feldman M."/>
            <person name="Wu J."/>
            <person name="Yu Y."/>
            <person name="Chen C."/>
            <person name="Johnson J."/>
            <person name="Rokhsar D."/>
            <person name="Baxter I."/>
            <person name="Schmutz J."/>
            <person name="Brutnell T."/>
            <person name="Kellogg E."/>
        </authorList>
    </citation>
    <scope>NUCLEOTIDE SEQUENCE [LARGE SCALE GENOMIC DNA]</scope>
</reference>